<dbReference type="PANTHER" id="PTHR43048:SF3">
    <property type="entry name" value="METHYLMALONYL-COA EPIMERASE, MITOCHONDRIAL"/>
    <property type="match status" value="1"/>
</dbReference>
<dbReference type="SUPFAM" id="SSF54593">
    <property type="entry name" value="Glyoxalase/Bleomycin resistance protein/Dihydroxybiphenyl dioxygenase"/>
    <property type="match status" value="1"/>
</dbReference>
<dbReference type="AlphaFoldDB" id="A0A5N6BDQ0"/>
<protein>
    <submittedName>
        <fullName evidence="3">VOC family protein</fullName>
    </submittedName>
</protein>
<dbReference type="InterPro" id="IPR051785">
    <property type="entry name" value="MMCE/EMCE_epimerase"/>
</dbReference>
<dbReference type="Proteomes" id="UP000313066">
    <property type="component" value="Unassembled WGS sequence"/>
</dbReference>
<dbReference type="InterPro" id="IPR037523">
    <property type="entry name" value="VOC_core"/>
</dbReference>
<dbReference type="Gene3D" id="3.10.180.10">
    <property type="entry name" value="2,3-Dihydroxybiphenyl 1,2-Dioxygenase, domain 1"/>
    <property type="match status" value="1"/>
</dbReference>
<dbReference type="RefSeq" id="WP_139579845.1">
    <property type="nucleotide sequence ID" value="NZ_VDMA02000028.1"/>
</dbReference>
<accession>A0A5N6BDQ0</accession>
<name>A0A5N6BDQ0_9ACTN</name>
<evidence type="ECO:0000313" key="4">
    <source>
        <dbReference type="Proteomes" id="UP000313066"/>
    </source>
</evidence>
<keyword evidence="1" id="KW-0479">Metal-binding</keyword>
<evidence type="ECO:0000313" key="3">
    <source>
        <dbReference type="EMBL" id="KAB8178330.1"/>
    </source>
</evidence>
<dbReference type="PANTHER" id="PTHR43048">
    <property type="entry name" value="METHYLMALONYL-COA EPIMERASE"/>
    <property type="match status" value="1"/>
</dbReference>
<proteinExistence type="predicted"/>
<dbReference type="EMBL" id="VDMA02000028">
    <property type="protein sequence ID" value="KAB8178330.1"/>
    <property type="molecule type" value="Genomic_DNA"/>
</dbReference>
<evidence type="ECO:0000259" key="2">
    <source>
        <dbReference type="PROSITE" id="PS51819"/>
    </source>
</evidence>
<dbReference type="InterPro" id="IPR004360">
    <property type="entry name" value="Glyas_Fos-R_dOase_dom"/>
</dbReference>
<evidence type="ECO:0000256" key="1">
    <source>
        <dbReference type="ARBA" id="ARBA00022723"/>
    </source>
</evidence>
<dbReference type="InterPro" id="IPR029068">
    <property type="entry name" value="Glyas_Bleomycin-R_OHBP_Dase"/>
</dbReference>
<dbReference type="GO" id="GO:0004493">
    <property type="term" value="F:methylmalonyl-CoA epimerase activity"/>
    <property type="evidence" value="ECO:0007669"/>
    <property type="project" value="TreeGrafter"/>
</dbReference>
<gene>
    <name evidence="3" type="ORF">FH610_036800</name>
</gene>
<reference evidence="3 4" key="1">
    <citation type="submission" date="2019-10" db="EMBL/GenBank/DDBJ databases">
        <title>Nonomuraea sp. nov., isolated from Phyllanthus amarus.</title>
        <authorList>
            <person name="Klykleung N."/>
            <person name="Tanasupawat S."/>
        </authorList>
    </citation>
    <scope>NUCLEOTIDE SEQUENCE [LARGE SCALE GENOMIC DNA]</scope>
    <source>
        <strain evidence="3 4">CR1-09</strain>
    </source>
</reference>
<dbReference type="PROSITE" id="PS51819">
    <property type="entry name" value="VOC"/>
    <property type="match status" value="1"/>
</dbReference>
<keyword evidence="4" id="KW-1185">Reference proteome</keyword>
<dbReference type="GO" id="GO:0046872">
    <property type="term" value="F:metal ion binding"/>
    <property type="evidence" value="ECO:0007669"/>
    <property type="project" value="UniProtKB-KW"/>
</dbReference>
<dbReference type="GO" id="GO:0046491">
    <property type="term" value="P:L-methylmalonyl-CoA metabolic process"/>
    <property type="evidence" value="ECO:0007669"/>
    <property type="project" value="TreeGrafter"/>
</dbReference>
<dbReference type="Pfam" id="PF00903">
    <property type="entry name" value="Glyoxalase"/>
    <property type="match status" value="1"/>
</dbReference>
<sequence>MRWSHAALNCGDLDTTEKFYTTWFGARRVNEFDLGDLRIVFLRLGDAYLELFGQARPPAGETPGGDGHPVAGTVRHIAFQTDDLDGFLRRIEGQAEITLGPLDFSAHIHGWRSVWLRDPDGVIVEVSEGYRDRA</sequence>
<feature type="domain" description="VOC" evidence="2">
    <location>
        <begin position="2"/>
        <end position="129"/>
    </location>
</feature>
<dbReference type="CDD" id="cd06587">
    <property type="entry name" value="VOC"/>
    <property type="match status" value="1"/>
</dbReference>
<organism evidence="3 4">
    <name type="scientific">Microbispora catharanthi</name>
    <dbReference type="NCBI Taxonomy" id="1712871"/>
    <lineage>
        <taxon>Bacteria</taxon>
        <taxon>Bacillati</taxon>
        <taxon>Actinomycetota</taxon>
        <taxon>Actinomycetes</taxon>
        <taxon>Streptosporangiales</taxon>
        <taxon>Streptosporangiaceae</taxon>
        <taxon>Microbispora</taxon>
    </lineage>
</organism>
<comment type="caution">
    <text evidence="3">The sequence shown here is derived from an EMBL/GenBank/DDBJ whole genome shotgun (WGS) entry which is preliminary data.</text>
</comment>